<proteinExistence type="predicted"/>
<evidence type="ECO:0000313" key="2">
    <source>
        <dbReference type="EMBL" id="SCW52421.1"/>
    </source>
</evidence>
<dbReference type="AlphaFoldDB" id="A0A1G4R6Z8"/>
<protein>
    <recommendedName>
        <fullName evidence="1">TOTE conflict system primase domain-containing protein</fullName>
    </recommendedName>
</protein>
<dbReference type="Proteomes" id="UP000198601">
    <property type="component" value="Unassembled WGS sequence"/>
</dbReference>
<organism evidence="2 3">
    <name type="scientific">Paenibacillus tianmuensis</name>
    <dbReference type="NCBI Taxonomy" id="624147"/>
    <lineage>
        <taxon>Bacteria</taxon>
        <taxon>Bacillati</taxon>
        <taxon>Bacillota</taxon>
        <taxon>Bacilli</taxon>
        <taxon>Bacillales</taxon>
        <taxon>Paenibacillaceae</taxon>
        <taxon>Paenibacillus</taxon>
    </lineage>
</organism>
<keyword evidence="3" id="KW-1185">Reference proteome</keyword>
<feature type="domain" description="TOTE conflict system primase" evidence="1">
    <location>
        <begin position="32"/>
        <end position="207"/>
    </location>
</feature>
<name>A0A1G4R6Z8_9BACL</name>
<evidence type="ECO:0000259" key="1">
    <source>
        <dbReference type="Pfam" id="PF22548"/>
    </source>
</evidence>
<gene>
    <name evidence="2" type="ORF">SAMN04487970_101293</name>
</gene>
<dbReference type="EMBL" id="FMTT01000012">
    <property type="protein sequence ID" value="SCW52421.1"/>
    <property type="molecule type" value="Genomic_DNA"/>
</dbReference>
<accession>A0A1G4R6Z8</accession>
<dbReference type="RefSeq" id="WP_090670821.1">
    <property type="nucleotide sequence ID" value="NZ_FMTT01000012.1"/>
</dbReference>
<evidence type="ECO:0000313" key="3">
    <source>
        <dbReference type="Proteomes" id="UP000198601"/>
    </source>
</evidence>
<reference evidence="3" key="1">
    <citation type="submission" date="2016-10" db="EMBL/GenBank/DDBJ databases">
        <authorList>
            <person name="Varghese N."/>
            <person name="Submissions S."/>
        </authorList>
    </citation>
    <scope>NUCLEOTIDE SEQUENCE [LARGE SCALE GENOMIC DNA]</scope>
    <source>
        <strain evidence="3">CGMCC 1.8946</strain>
    </source>
</reference>
<dbReference type="Pfam" id="PF22548">
    <property type="entry name" value="AEP-TOTE"/>
    <property type="match status" value="1"/>
</dbReference>
<dbReference type="SUPFAM" id="SSF56747">
    <property type="entry name" value="Prim-pol domain"/>
    <property type="match status" value="1"/>
</dbReference>
<dbReference type="InterPro" id="IPR054347">
    <property type="entry name" value="TOTE_primase"/>
</dbReference>
<sequence>MEKNNNNLINKFIDFYLIQRGHYLIQREYGHREYTQGKISKNTEKKYPPLLDGMLNDHFQGKCTVGTFSGEINTKFITFDIDYSGDLEMSKQVTNRISEKLSKLHIPEHYVSFSGKKGYHIDIFFDDLIQVKQAKKFHKYICGILNLNIKNVEFRPTNKQGIKLPLGIHQETGNYCGFCYPESLRVMSKEESENYFLRIKKIQSESVLDVIGSTTIDEDYIPKKKDILKTEDAISNHIPLKDYEPSKGYSIDKAQDLLLNGLKFQGSRHSSVFQIALYLKYCGMDAEQAKTELYTWMEWQDKNTYTTNLPDCLKDIDQVVKDVFSNDKYHLSGHKKNLSVSSDEIKWIIEQCPEKNQKIITYALLIHSKRYATINGIFFFPIRKIMEATGLASDTVQKQLKKLEGLKVLEVVERNRKPKVKGLSRKLPNLYRMPKIESEVKDEEVYTTEKMNDIDLCLKFYFSSKELKGMLKKRQYKSIVERLAAG</sequence>